<sequence>MYSLIGLVTVLTLSSRALSQCYFPNGGLAGSDTICNPNALVSSCCYDKQACLSNGLCVSDPLDAQKARLHRGTCSDKTWKSGNCPRQCTSIDNNGVPVYSCNQTNTDSYCCFDNCKCNDPNFETFSFPSLDVYTVTIIGEPFTQTHTPSSSSSSSPAPSSSSAALAETTNGLVPSTNPTAGTGAPSASLTTAAVFTSAASEQKSDSSVTIGVGVGVGVGAALLIGAGLLFFFWRRRKNKQQREPTLRDIHDNNPYANNMAADTHGIPQYAELGNSEAPPQFFPPTQKYAYFASENPSSAPQRGQPFDSPPIELATSPRHEAAELPASPSHGPKKDK</sequence>
<evidence type="ECO:0000256" key="2">
    <source>
        <dbReference type="ARBA" id="ARBA00022692"/>
    </source>
</evidence>
<organism evidence="8 9">
    <name type="scientific">Periconia macrospinosa</name>
    <dbReference type="NCBI Taxonomy" id="97972"/>
    <lineage>
        <taxon>Eukaryota</taxon>
        <taxon>Fungi</taxon>
        <taxon>Dikarya</taxon>
        <taxon>Ascomycota</taxon>
        <taxon>Pezizomycotina</taxon>
        <taxon>Dothideomycetes</taxon>
        <taxon>Pleosporomycetidae</taxon>
        <taxon>Pleosporales</taxon>
        <taxon>Massarineae</taxon>
        <taxon>Periconiaceae</taxon>
        <taxon>Periconia</taxon>
    </lineage>
</organism>
<feature type="region of interest" description="Disordered" evidence="5">
    <location>
        <begin position="282"/>
        <end position="336"/>
    </location>
</feature>
<reference evidence="8 9" key="1">
    <citation type="journal article" date="2018" name="Sci. Rep.">
        <title>Comparative genomics provides insights into the lifestyle and reveals functional heterogeneity of dark septate endophytic fungi.</title>
        <authorList>
            <person name="Knapp D.G."/>
            <person name="Nemeth J.B."/>
            <person name="Barry K."/>
            <person name="Hainaut M."/>
            <person name="Henrissat B."/>
            <person name="Johnson J."/>
            <person name="Kuo A."/>
            <person name="Lim J.H.P."/>
            <person name="Lipzen A."/>
            <person name="Nolan M."/>
            <person name="Ohm R.A."/>
            <person name="Tamas L."/>
            <person name="Grigoriev I.V."/>
            <person name="Spatafora J.W."/>
            <person name="Nagy L.G."/>
            <person name="Kovacs G.M."/>
        </authorList>
    </citation>
    <scope>NUCLEOTIDE SEQUENCE [LARGE SCALE GENOMIC DNA]</scope>
    <source>
        <strain evidence="8 9">DSE2036</strain>
    </source>
</reference>
<feature type="transmembrane region" description="Helical" evidence="6">
    <location>
        <begin position="210"/>
        <end position="233"/>
    </location>
</feature>
<keyword evidence="2 6" id="KW-0812">Transmembrane</keyword>
<dbReference type="OrthoDB" id="5215637at2759"/>
<feature type="signal peptide" evidence="7">
    <location>
        <begin position="1"/>
        <end position="19"/>
    </location>
</feature>
<keyword evidence="9" id="KW-1185">Reference proteome</keyword>
<evidence type="ECO:0000256" key="7">
    <source>
        <dbReference type="SAM" id="SignalP"/>
    </source>
</evidence>
<evidence type="ECO:0000313" key="9">
    <source>
        <dbReference type="Proteomes" id="UP000244855"/>
    </source>
</evidence>
<name>A0A2V1DI99_9PLEO</name>
<keyword evidence="7" id="KW-0732">Signal</keyword>
<evidence type="ECO:0008006" key="10">
    <source>
        <dbReference type="Google" id="ProtNLM"/>
    </source>
</evidence>
<proteinExistence type="predicted"/>
<dbReference type="InterPro" id="IPR051694">
    <property type="entry name" value="Immunoregulatory_rcpt-like"/>
</dbReference>
<evidence type="ECO:0000256" key="1">
    <source>
        <dbReference type="ARBA" id="ARBA00004167"/>
    </source>
</evidence>
<accession>A0A2V1DI99</accession>
<dbReference type="GO" id="GO:0071944">
    <property type="term" value="C:cell periphery"/>
    <property type="evidence" value="ECO:0007669"/>
    <property type="project" value="UniProtKB-ARBA"/>
</dbReference>
<comment type="subcellular location">
    <subcellularLocation>
        <location evidence="1">Membrane</location>
        <topology evidence="1">Single-pass membrane protein</topology>
    </subcellularLocation>
</comment>
<feature type="compositionally biased region" description="Polar residues" evidence="5">
    <location>
        <begin position="167"/>
        <end position="186"/>
    </location>
</feature>
<dbReference type="STRING" id="97972.A0A2V1DI99"/>
<dbReference type="GO" id="GO:0016020">
    <property type="term" value="C:membrane"/>
    <property type="evidence" value="ECO:0007669"/>
    <property type="project" value="UniProtKB-SubCell"/>
</dbReference>
<feature type="chain" id="PRO_5016026289" description="Mid2 domain-containing protein" evidence="7">
    <location>
        <begin position="20"/>
        <end position="336"/>
    </location>
</feature>
<dbReference type="Proteomes" id="UP000244855">
    <property type="component" value="Unassembled WGS sequence"/>
</dbReference>
<keyword evidence="3 6" id="KW-1133">Transmembrane helix</keyword>
<evidence type="ECO:0000256" key="4">
    <source>
        <dbReference type="ARBA" id="ARBA00023136"/>
    </source>
</evidence>
<dbReference type="EMBL" id="KZ805427">
    <property type="protein sequence ID" value="PVH97850.1"/>
    <property type="molecule type" value="Genomic_DNA"/>
</dbReference>
<evidence type="ECO:0000256" key="5">
    <source>
        <dbReference type="SAM" id="MobiDB-lite"/>
    </source>
</evidence>
<dbReference type="PANTHER" id="PTHR15549">
    <property type="entry name" value="PAIRED IMMUNOGLOBULIN-LIKE TYPE 2 RECEPTOR"/>
    <property type="match status" value="1"/>
</dbReference>
<evidence type="ECO:0000256" key="3">
    <source>
        <dbReference type="ARBA" id="ARBA00022989"/>
    </source>
</evidence>
<keyword evidence="4 6" id="KW-0472">Membrane</keyword>
<dbReference type="AlphaFoldDB" id="A0A2V1DI99"/>
<feature type="region of interest" description="Disordered" evidence="5">
    <location>
        <begin position="144"/>
        <end position="186"/>
    </location>
</feature>
<evidence type="ECO:0000256" key="6">
    <source>
        <dbReference type="SAM" id="Phobius"/>
    </source>
</evidence>
<gene>
    <name evidence="8" type="ORF">DM02DRAFT_616233</name>
</gene>
<protein>
    <recommendedName>
        <fullName evidence="10">Mid2 domain-containing protein</fullName>
    </recommendedName>
</protein>
<feature type="compositionally biased region" description="Low complexity" evidence="5">
    <location>
        <begin position="148"/>
        <end position="164"/>
    </location>
</feature>
<evidence type="ECO:0000313" key="8">
    <source>
        <dbReference type="EMBL" id="PVH97850.1"/>
    </source>
</evidence>